<dbReference type="Gene3D" id="3.40.250.10">
    <property type="entry name" value="Rhodanese-like domain"/>
    <property type="match status" value="1"/>
</dbReference>
<keyword evidence="1" id="KW-0472">Membrane</keyword>
<keyword evidence="4" id="KW-1185">Reference proteome</keyword>
<dbReference type="SUPFAM" id="SSF52821">
    <property type="entry name" value="Rhodanese/Cell cycle control phosphatase"/>
    <property type="match status" value="1"/>
</dbReference>
<dbReference type="SMART" id="SM00450">
    <property type="entry name" value="RHOD"/>
    <property type="match status" value="1"/>
</dbReference>
<dbReference type="InterPro" id="IPR036873">
    <property type="entry name" value="Rhodanese-like_dom_sf"/>
</dbReference>
<dbReference type="PANTHER" id="PTHR43031">
    <property type="entry name" value="FAD-DEPENDENT OXIDOREDUCTASE"/>
    <property type="match status" value="1"/>
</dbReference>
<dbReference type="InterPro" id="IPR050229">
    <property type="entry name" value="GlpE_sulfurtransferase"/>
</dbReference>
<comment type="caution">
    <text evidence="3">The sequence shown here is derived from an EMBL/GenBank/DDBJ whole genome shotgun (WGS) entry which is preliminary data.</text>
</comment>
<evidence type="ECO:0000313" key="4">
    <source>
        <dbReference type="Proteomes" id="UP000235682"/>
    </source>
</evidence>
<evidence type="ECO:0000259" key="2">
    <source>
        <dbReference type="PROSITE" id="PS50206"/>
    </source>
</evidence>
<reference evidence="3 4" key="1">
    <citation type="submission" date="2017-09" db="EMBL/GenBank/DDBJ databases">
        <title>Bacterial strain isolated from the female urinary microbiota.</title>
        <authorList>
            <person name="Thomas-White K."/>
            <person name="Kumar N."/>
            <person name="Forster S."/>
            <person name="Putonti C."/>
            <person name="Lawley T."/>
            <person name="Wolfe A.J."/>
        </authorList>
    </citation>
    <scope>NUCLEOTIDE SEQUENCE [LARGE SCALE GENOMIC DNA]</scope>
    <source>
        <strain evidence="3 4">UMB0852</strain>
    </source>
</reference>
<dbReference type="CDD" id="cd00158">
    <property type="entry name" value="RHOD"/>
    <property type="match status" value="1"/>
</dbReference>
<gene>
    <name evidence="3" type="ORF">CJ205_06835</name>
</gene>
<dbReference type="EMBL" id="PNHE01000032">
    <property type="protein sequence ID" value="PMC57979.1"/>
    <property type="molecule type" value="Genomic_DNA"/>
</dbReference>
<keyword evidence="1" id="KW-1133">Transmembrane helix</keyword>
<protein>
    <submittedName>
        <fullName evidence="3">Rhodanese-like domain-containing protein</fullName>
    </submittedName>
</protein>
<feature type="domain" description="Rhodanese" evidence="2">
    <location>
        <begin position="44"/>
        <end position="130"/>
    </location>
</feature>
<name>A0A1G8PHC7_9LACT</name>
<organism evidence="3 4">
    <name type="scientific">Dolosicoccus paucivorans</name>
    <dbReference type="NCBI Taxonomy" id="84521"/>
    <lineage>
        <taxon>Bacteria</taxon>
        <taxon>Bacillati</taxon>
        <taxon>Bacillota</taxon>
        <taxon>Bacilli</taxon>
        <taxon>Lactobacillales</taxon>
        <taxon>Aerococcaceae</taxon>
        <taxon>Dolosicoccus</taxon>
    </lineage>
</organism>
<dbReference type="STRING" id="84521.SAMN04487994_10736"/>
<dbReference type="PANTHER" id="PTHR43031:SF18">
    <property type="entry name" value="RHODANESE-RELATED SULFURTRANSFERASES"/>
    <property type="match status" value="1"/>
</dbReference>
<evidence type="ECO:0000313" key="3">
    <source>
        <dbReference type="EMBL" id="PMC57979.1"/>
    </source>
</evidence>
<sequence length="131" mass="15255">MQLLITLLVIIAAVLIGYGLFYLYIYTIRKKSANFITADEMKKDLRRVQLIDVREQPEFDAKHILGARNIPASQFKHRFSEIRRDQKIYLYDETTVSAARAANILRKNGYQEIYILDGGIEEWDGRTKSNI</sequence>
<dbReference type="Proteomes" id="UP000235682">
    <property type="component" value="Unassembled WGS sequence"/>
</dbReference>
<evidence type="ECO:0000256" key="1">
    <source>
        <dbReference type="SAM" id="Phobius"/>
    </source>
</evidence>
<dbReference type="AlphaFoldDB" id="A0A1G8PHC7"/>
<dbReference type="Pfam" id="PF00581">
    <property type="entry name" value="Rhodanese"/>
    <property type="match status" value="1"/>
</dbReference>
<dbReference type="RefSeq" id="WP_092086861.1">
    <property type="nucleotide sequence ID" value="NZ_FNEL01000073.1"/>
</dbReference>
<keyword evidence="1" id="KW-0812">Transmembrane</keyword>
<dbReference type="InterPro" id="IPR001763">
    <property type="entry name" value="Rhodanese-like_dom"/>
</dbReference>
<feature type="transmembrane region" description="Helical" evidence="1">
    <location>
        <begin position="6"/>
        <end position="25"/>
    </location>
</feature>
<proteinExistence type="predicted"/>
<accession>A0A1G8PHC7</accession>
<dbReference type="PROSITE" id="PS50206">
    <property type="entry name" value="RHODANESE_3"/>
    <property type="match status" value="1"/>
</dbReference>
<dbReference type="OrthoDB" id="9808735at2"/>